<keyword evidence="3 5" id="KW-1133">Transmembrane helix</keyword>
<accession>A0A0B1TN08</accession>
<evidence type="ECO:0000256" key="2">
    <source>
        <dbReference type="ARBA" id="ARBA00022692"/>
    </source>
</evidence>
<dbReference type="EMBL" id="KN549589">
    <property type="protein sequence ID" value="KHJ96785.1"/>
    <property type="molecule type" value="Genomic_DNA"/>
</dbReference>
<evidence type="ECO:0000313" key="7">
    <source>
        <dbReference type="Proteomes" id="UP000053660"/>
    </source>
</evidence>
<comment type="subcellular location">
    <subcellularLocation>
        <location evidence="1">Membrane</location>
        <topology evidence="1">Multi-pass membrane protein</topology>
    </subcellularLocation>
</comment>
<evidence type="ECO:0000256" key="4">
    <source>
        <dbReference type="ARBA" id="ARBA00023136"/>
    </source>
</evidence>
<evidence type="ECO:0000256" key="1">
    <source>
        <dbReference type="ARBA" id="ARBA00004141"/>
    </source>
</evidence>
<evidence type="ECO:0000313" key="6">
    <source>
        <dbReference type="EMBL" id="KHJ96785.1"/>
    </source>
</evidence>
<dbReference type="Proteomes" id="UP000053660">
    <property type="component" value="Unassembled WGS sequence"/>
</dbReference>
<protein>
    <submittedName>
        <fullName evidence="6">Uncharacterized protein</fullName>
    </submittedName>
</protein>
<dbReference type="GO" id="GO:0016020">
    <property type="term" value="C:membrane"/>
    <property type="evidence" value="ECO:0007669"/>
    <property type="project" value="UniProtKB-SubCell"/>
</dbReference>
<evidence type="ECO:0000256" key="3">
    <source>
        <dbReference type="ARBA" id="ARBA00022989"/>
    </source>
</evidence>
<dbReference type="PANTHER" id="PTHR46561:SF11">
    <property type="entry name" value="SERPENTINE RECEPTOR CLASS ALPHA_BETA-14"/>
    <property type="match status" value="1"/>
</dbReference>
<dbReference type="PANTHER" id="PTHR46561">
    <property type="entry name" value="SERPENTINE RECEPTOR, CLASS AB (CLASS A-LIKE)-RELATED"/>
    <property type="match status" value="1"/>
</dbReference>
<dbReference type="InterPro" id="IPR053286">
    <property type="entry name" value="Nematode_rcpt-like_srab"/>
</dbReference>
<organism evidence="6 7">
    <name type="scientific">Oesophagostomum dentatum</name>
    <name type="common">Nodular worm</name>
    <dbReference type="NCBI Taxonomy" id="61180"/>
    <lineage>
        <taxon>Eukaryota</taxon>
        <taxon>Metazoa</taxon>
        <taxon>Ecdysozoa</taxon>
        <taxon>Nematoda</taxon>
        <taxon>Chromadorea</taxon>
        <taxon>Rhabditida</taxon>
        <taxon>Rhabditina</taxon>
        <taxon>Rhabditomorpha</taxon>
        <taxon>Strongyloidea</taxon>
        <taxon>Strongylidae</taxon>
        <taxon>Oesophagostomum</taxon>
    </lineage>
</organism>
<proteinExistence type="predicted"/>
<dbReference type="Pfam" id="PF10292">
    <property type="entry name" value="7TM_GPCR_Srab"/>
    <property type="match status" value="1"/>
</dbReference>
<feature type="transmembrane region" description="Helical" evidence="5">
    <location>
        <begin position="109"/>
        <end position="132"/>
    </location>
</feature>
<feature type="transmembrane region" description="Helical" evidence="5">
    <location>
        <begin position="78"/>
        <end position="97"/>
    </location>
</feature>
<reference evidence="6 7" key="1">
    <citation type="submission" date="2014-03" db="EMBL/GenBank/DDBJ databases">
        <title>Draft genome of the hookworm Oesophagostomum dentatum.</title>
        <authorList>
            <person name="Mitreva M."/>
        </authorList>
    </citation>
    <scope>NUCLEOTIDE SEQUENCE [LARGE SCALE GENOMIC DNA]</scope>
    <source>
        <strain evidence="6 7">OD-Hann</strain>
    </source>
</reference>
<name>A0A0B1TN08_OESDE</name>
<keyword evidence="4 5" id="KW-0472">Membrane</keyword>
<dbReference type="AlphaFoldDB" id="A0A0B1TN08"/>
<dbReference type="OrthoDB" id="5871051at2759"/>
<keyword evidence="2 5" id="KW-0812">Transmembrane</keyword>
<evidence type="ECO:0000256" key="5">
    <source>
        <dbReference type="SAM" id="Phobius"/>
    </source>
</evidence>
<gene>
    <name evidence="6" type="ORF">OESDEN_03252</name>
</gene>
<dbReference type="InterPro" id="IPR019408">
    <property type="entry name" value="7TM_GPCR_serpentine_rcpt_Srab"/>
</dbReference>
<sequence length="191" mass="22527">MRPMLFHCSSSSWLLAYKNMEDEANAPQFKASCMLSHIMVADLRDRKGYSVTPYSIFNNLSKRYQVEENLWTIRTLKVYVYTNTSFMAAYLIVFSFVTFENGLFTKPVYYSLVEVSSTLYLYALALPLVLWYNGKDVQRQISSAIHRNLTIGPNRLFEELRSQWDMQLIIPKKRPFQHLTFLTSKTEKFRR</sequence>
<keyword evidence="7" id="KW-1185">Reference proteome</keyword>